<comment type="caution">
    <text evidence="1">The sequence shown here is derived from an EMBL/GenBank/DDBJ whole genome shotgun (WGS) entry which is preliminary data.</text>
</comment>
<sequence length="86" mass="9748">MSTLSMEAPVMSGQTDNLTRDMVWHVSSDKKMTVRNVPYSMMDTDGEEIISLDVSIKLELIRELILQEEVPQDVDFNDIADVEVSD</sequence>
<accession>A0ABW2UX90</accession>
<evidence type="ECO:0000313" key="2">
    <source>
        <dbReference type="Proteomes" id="UP001596620"/>
    </source>
</evidence>
<gene>
    <name evidence="1" type="ORF">ACFQU8_05510</name>
</gene>
<evidence type="ECO:0000313" key="1">
    <source>
        <dbReference type="EMBL" id="MFC7746698.1"/>
    </source>
</evidence>
<protein>
    <submittedName>
        <fullName evidence="1">Uncharacterized protein</fullName>
    </submittedName>
</protein>
<keyword evidence="2" id="KW-1185">Reference proteome</keyword>
<dbReference type="Proteomes" id="UP001596620">
    <property type="component" value="Unassembled WGS sequence"/>
</dbReference>
<reference evidence="2" key="1">
    <citation type="journal article" date="2019" name="Int. J. Syst. Evol. Microbiol.">
        <title>The Global Catalogue of Microorganisms (GCM) 10K type strain sequencing project: providing services to taxonomists for standard genome sequencing and annotation.</title>
        <authorList>
            <consortium name="The Broad Institute Genomics Platform"/>
            <consortium name="The Broad Institute Genome Sequencing Center for Infectious Disease"/>
            <person name="Wu L."/>
            <person name="Ma J."/>
        </authorList>
    </citation>
    <scope>NUCLEOTIDE SEQUENCE [LARGE SCALE GENOMIC DNA]</scope>
    <source>
        <strain evidence="2">JCM 30234</strain>
    </source>
</reference>
<name>A0ABW2UX90_9BACI</name>
<dbReference type="EMBL" id="JBHTGR010000009">
    <property type="protein sequence ID" value="MFC7746698.1"/>
    <property type="molecule type" value="Genomic_DNA"/>
</dbReference>
<organism evidence="1 2">
    <name type="scientific">Lentibacillus kimchii</name>
    <dbReference type="NCBI Taxonomy" id="1542911"/>
    <lineage>
        <taxon>Bacteria</taxon>
        <taxon>Bacillati</taxon>
        <taxon>Bacillota</taxon>
        <taxon>Bacilli</taxon>
        <taxon>Bacillales</taxon>
        <taxon>Bacillaceae</taxon>
        <taxon>Lentibacillus</taxon>
    </lineage>
</organism>
<dbReference type="RefSeq" id="WP_382358207.1">
    <property type="nucleotide sequence ID" value="NZ_JBHTGR010000009.1"/>
</dbReference>
<proteinExistence type="predicted"/>